<dbReference type="Proteomes" id="UP000008553">
    <property type="component" value="Unassembled WGS sequence"/>
</dbReference>
<proteinExistence type="predicted"/>
<keyword evidence="1" id="KW-0812">Transmembrane</keyword>
<evidence type="ECO:0000256" key="1">
    <source>
        <dbReference type="SAM" id="Phobius"/>
    </source>
</evidence>
<keyword evidence="1" id="KW-1133">Transmembrane helix</keyword>
<dbReference type="AlphaFoldDB" id="Q7RBI4"/>
<dbReference type="PaxDb" id="73239-Q7RBI4"/>
<name>Q7RBI4_PLAYO</name>
<protein>
    <submittedName>
        <fullName evidence="2">Uncharacterized protein</fullName>
    </submittedName>
</protein>
<organism evidence="2 3">
    <name type="scientific">Plasmodium yoelii yoelii</name>
    <dbReference type="NCBI Taxonomy" id="73239"/>
    <lineage>
        <taxon>Eukaryota</taxon>
        <taxon>Sar</taxon>
        <taxon>Alveolata</taxon>
        <taxon>Apicomplexa</taxon>
        <taxon>Aconoidasida</taxon>
        <taxon>Haemosporida</taxon>
        <taxon>Plasmodiidae</taxon>
        <taxon>Plasmodium</taxon>
        <taxon>Plasmodium (Vinckeia)</taxon>
    </lineage>
</organism>
<evidence type="ECO:0000313" key="2">
    <source>
        <dbReference type="EMBL" id="EAA18320.1"/>
    </source>
</evidence>
<reference evidence="2 3" key="1">
    <citation type="journal article" date="2002" name="Nature">
        <title>Genome sequence and comparative analysis of the model rodent malaria parasite Plasmodium yoelii yoelii.</title>
        <authorList>
            <person name="Carlton J.M."/>
            <person name="Angiuoli S.V."/>
            <person name="Suh B.B."/>
            <person name="Kooij T.W."/>
            <person name="Pertea M."/>
            <person name="Silva J.C."/>
            <person name="Ermolaeva M.D."/>
            <person name="Allen J.E."/>
            <person name="Selengut J.D."/>
            <person name="Koo H.L."/>
            <person name="Peterson J.D."/>
            <person name="Pop M."/>
            <person name="Kosack D.S."/>
            <person name="Shumway M.F."/>
            <person name="Bidwell S.L."/>
            <person name="Shallom S.J."/>
            <person name="van Aken S.E."/>
            <person name="Riedmuller S.B."/>
            <person name="Feldblyum T.V."/>
            <person name="Cho J.K."/>
            <person name="Quackenbush J."/>
            <person name="Sedegah M."/>
            <person name="Shoaibi A."/>
            <person name="Cummings L.M."/>
            <person name="Florens L."/>
            <person name="Yates J.R."/>
            <person name="Raine J.D."/>
            <person name="Sinden R.E."/>
            <person name="Harris M.A."/>
            <person name="Cunningham D.A."/>
            <person name="Preiser P.R."/>
            <person name="Bergman L.W."/>
            <person name="Vaidya A.B."/>
            <person name="van Lin L.H."/>
            <person name="Janse C.J."/>
            <person name="Waters A.P."/>
            <person name="Smith H.O."/>
            <person name="White O.R."/>
            <person name="Salzberg S.L."/>
            <person name="Venter J.C."/>
            <person name="Fraser C.M."/>
            <person name="Hoffman S.L."/>
            <person name="Gardner M.J."/>
            <person name="Carucci D.J."/>
        </authorList>
    </citation>
    <scope>NUCLEOTIDE SEQUENCE [LARGE SCALE GENOMIC DNA]</scope>
    <source>
        <strain evidence="2 3">17XNL</strain>
    </source>
</reference>
<sequence length="71" mass="8334">MNKYIISVYNTTSFGKPNKNVVNFYHIGKVKDEIFFNIVSINAQNTFVYSYAKSLIAFYLGSINLYMYIWI</sequence>
<keyword evidence="3" id="KW-1185">Reference proteome</keyword>
<feature type="transmembrane region" description="Helical" evidence="1">
    <location>
        <begin position="48"/>
        <end position="69"/>
    </location>
</feature>
<evidence type="ECO:0000313" key="3">
    <source>
        <dbReference type="Proteomes" id="UP000008553"/>
    </source>
</evidence>
<gene>
    <name evidence="2" type="ORF">PY06159</name>
</gene>
<comment type="caution">
    <text evidence="2">The sequence shown here is derived from an EMBL/GenBank/DDBJ whole genome shotgun (WGS) entry which is preliminary data.</text>
</comment>
<keyword evidence="1" id="KW-0472">Membrane</keyword>
<accession>Q7RBI4</accession>
<dbReference type="EMBL" id="AABL01002055">
    <property type="protein sequence ID" value="EAA18320.1"/>
    <property type="molecule type" value="Genomic_DNA"/>
</dbReference>
<dbReference type="InParanoid" id="Q7RBI4"/>